<dbReference type="KEGG" id="vg:55007217"/>
<protein>
    <submittedName>
        <fullName evidence="1">Uncharacterized protein</fullName>
    </submittedName>
</protein>
<accession>A0A3G3M784</accession>
<keyword evidence="2" id="KW-1185">Reference proteome</keyword>
<dbReference type="RefSeq" id="YP_009815983.1">
    <property type="nucleotide sequence ID" value="NC_048102.1"/>
</dbReference>
<evidence type="ECO:0000313" key="1">
    <source>
        <dbReference type="EMBL" id="AYR01798.1"/>
    </source>
</evidence>
<dbReference type="GeneID" id="55007217"/>
<proteinExistence type="predicted"/>
<organism evidence="1 2">
    <name type="scientific">Synechococcus phage S-P4</name>
    <dbReference type="NCBI Taxonomy" id="2484640"/>
    <lineage>
        <taxon>Viruses</taxon>
        <taxon>Duplodnaviria</taxon>
        <taxon>Heunggongvirae</taxon>
        <taxon>Uroviricota</taxon>
        <taxon>Caudoviricetes</taxon>
        <taxon>Pantevenvirales</taxon>
        <taxon>Kyanoviridae</taxon>
        <taxon>Leucotheavirus</taxon>
        <taxon>Leucotheavirus sp4</taxon>
    </lineage>
</organism>
<name>A0A3G3M784_9CAUD</name>
<evidence type="ECO:0000313" key="2">
    <source>
        <dbReference type="Proteomes" id="UP000281181"/>
    </source>
</evidence>
<dbReference type="EMBL" id="MH920639">
    <property type="protein sequence ID" value="AYR01798.1"/>
    <property type="molecule type" value="Genomic_DNA"/>
</dbReference>
<dbReference type="Proteomes" id="UP000281181">
    <property type="component" value="Segment"/>
</dbReference>
<sequence length="56" mass="6441">MLKKQVLKVVGETAMSVDQNLTREEKFQIFCRVVDGLLDDGRISKAQHHSWTHIFG</sequence>
<reference evidence="1 2" key="1">
    <citation type="submission" date="2018-09" db="EMBL/GenBank/DDBJ databases">
        <authorList>
            <person name="You S."/>
        </authorList>
    </citation>
    <scope>NUCLEOTIDE SEQUENCE [LARGE SCALE GENOMIC DNA]</scope>
</reference>